<dbReference type="GO" id="GO:0005975">
    <property type="term" value="P:carbohydrate metabolic process"/>
    <property type="evidence" value="ECO:0007669"/>
    <property type="project" value="InterPro"/>
</dbReference>
<dbReference type="Pfam" id="PF00128">
    <property type="entry name" value="Alpha-amylase"/>
    <property type="match status" value="1"/>
</dbReference>
<dbReference type="AlphaFoldDB" id="A0A644ZLH4"/>
<dbReference type="InterPro" id="IPR041331">
    <property type="entry name" value="Bac_A_amyl_C"/>
</dbReference>
<dbReference type="InterPro" id="IPR006047">
    <property type="entry name" value="GH13_cat_dom"/>
</dbReference>
<name>A0A644ZLH4_9ZZZZ</name>
<proteinExistence type="predicted"/>
<dbReference type="PANTHER" id="PTHR47786:SF2">
    <property type="entry name" value="GLYCOSYL HYDROLASE FAMILY 13 CATALYTIC DOMAIN-CONTAINING PROTEIN"/>
    <property type="match status" value="1"/>
</dbReference>
<reference evidence="2" key="1">
    <citation type="submission" date="2019-08" db="EMBL/GenBank/DDBJ databases">
        <authorList>
            <person name="Kucharzyk K."/>
            <person name="Murdoch R.W."/>
            <person name="Higgins S."/>
            <person name="Loffler F."/>
        </authorList>
    </citation>
    <scope>NUCLEOTIDE SEQUENCE</scope>
</reference>
<sequence length="446" mass="50424">MAKDSPLSMRNLVIYEVYVRNHGPQGKFTEVEADLERIKALGVDVVWFMPIHPIGQLNKKGSLGCPYSISDYREVNPEYGTKADFARLIEKAHRLGMKVMIDVVYNHTAHDSVLVKDHPDWYHQDENGHPVTTVPDWSDVIDLKHPNPGLTRYLIDTLKGWATFGVDGFRCDVASLLPEEFWVQARQEVAEVKPGVIWLAESVHARFVEYRRYKNLSAISDSEIYRGFDLSYDYDIFAIWQAAVGGKVPVARYLEMLRFQDCVFPGNFAKMRCVENHDQMRIMKAASSYNQALAWTAFEAFNRGAFLIYGGQESAAFNTPSLFDVDKVDWKNYELSAFLSTLAKLKKDPAQVNGQFILSAAEPVVQAVWEQPGANLVGLFNLNSFSGDVWVNLPDGEYEDVLSQSWLKVQGGKLAAPETAAILRVGGTLQNVRLFYSELMDFDLVR</sequence>
<gene>
    <name evidence="2" type="primary">amyB_5</name>
    <name evidence="2" type="ORF">SDC9_85233</name>
</gene>
<dbReference type="CDD" id="cd11313">
    <property type="entry name" value="AmyAc_arch_bac_AmyA"/>
    <property type="match status" value="1"/>
</dbReference>
<accession>A0A644ZLH4</accession>
<evidence type="ECO:0000313" key="2">
    <source>
        <dbReference type="EMBL" id="MPM38604.1"/>
    </source>
</evidence>
<comment type="caution">
    <text evidence="2">The sequence shown here is derived from an EMBL/GenBank/DDBJ whole genome shotgun (WGS) entry which is preliminary data.</text>
</comment>
<dbReference type="SMART" id="SM00642">
    <property type="entry name" value="Aamy"/>
    <property type="match status" value="1"/>
</dbReference>
<protein>
    <submittedName>
        <fullName evidence="2">Alpha-amylase 2</fullName>
        <ecNumber evidence="2">3.2.1.1</ecNumber>
    </submittedName>
</protein>
<feature type="domain" description="Glycosyl hydrolase family 13 catalytic" evidence="1">
    <location>
        <begin position="16"/>
        <end position="346"/>
    </location>
</feature>
<dbReference type="Pfam" id="PF18612">
    <property type="entry name" value="Bac_A_amyl_C"/>
    <property type="match status" value="1"/>
</dbReference>
<dbReference type="PANTHER" id="PTHR47786">
    <property type="entry name" value="ALPHA-1,4-GLUCAN:MALTOSE-1-PHOSPHATE MALTOSYLTRANSFERASE"/>
    <property type="match status" value="1"/>
</dbReference>
<evidence type="ECO:0000259" key="1">
    <source>
        <dbReference type="SMART" id="SM00642"/>
    </source>
</evidence>
<dbReference type="Gene3D" id="3.20.20.80">
    <property type="entry name" value="Glycosidases"/>
    <property type="match status" value="1"/>
</dbReference>
<dbReference type="GO" id="GO:0004556">
    <property type="term" value="F:alpha-amylase activity"/>
    <property type="evidence" value="ECO:0007669"/>
    <property type="project" value="UniProtKB-EC"/>
</dbReference>
<organism evidence="2">
    <name type="scientific">bioreactor metagenome</name>
    <dbReference type="NCBI Taxonomy" id="1076179"/>
    <lineage>
        <taxon>unclassified sequences</taxon>
        <taxon>metagenomes</taxon>
        <taxon>ecological metagenomes</taxon>
    </lineage>
</organism>
<keyword evidence="2" id="KW-0326">Glycosidase</keyword>
<dbReference type="InterPro" id="IPR017853">
    <property type="entry name" value="GH"/>
</dbReference>
<keyword evidence="2" id="KW-0378">Hydrolase</keyword>
<dbReference type="SUPFAM" id="SSF51445">
    <property type="entry name" value="(Trans)glycosidases"/>
    <property type="match status" value="1"/>
</dbReference>
<dbReference type="EMBL" id="VSSQ01008341">
    <property type="protein sequence ID" value="MPM38604.1"/>
    <property type="molecule type" value="Genomic_DNA"/>
</dbReference>
<dbReference type="EC" id="3.2.1.1" evidence="2"/>